<organism evidence="2 3">
    <name type="scientific">Pestalotiopsis fici (strain W106-1 / CGMCC3.15140)</name>
    <dbReference type="NCBI Taxonomy" id="1229662"/>
    <lineage>
        <taxon>Eukaryota</taxon>
        <taxon>Fungi</taxon>
        <taxon>Dikarya</taxon>
        <taxon>Ascomycota</taxon>
        <taxon>Pezizomycotina</taxon>
        <taxon>Sordariomycetes</taxon>
        <taxon>Xylariomycetidae</taxon>
        <taxon>Amphisphaeriales</taxon>
        <taxon>Sporocadaceae</taxon>
        <taxon>Pestalotiopsis</taxon>
    </lineage>
</organism>
<dbReference type="GeneID" id="19266062"/>
<name>W3XPR3_PESFW</name>
<dbReference type="InParanoid" id="W3XPR3"/>
<sequence>MTSQQDKSNPVASEVAREAAPVQPGDLPPSYEDTVGDTAGPSITPNTLMLSGHHVVPVSAANYNPQPLYELNRGVAVCTNATRSITFSRLDHEVRHKSDGQPVVKERKRHLYDLERPHSLPLVGKYSESWPSRSSGQHEVSYWCRSRSRQTFGDVGLRLKSSFLSSRSSAQVVRVKPEGGESEGRAVVRETKEDEAQSIFTVEWKKKEEFHTWKDENGNQVALEIASDTEHKLEVTSILKQEMLDVLVAAWCLRIWLDSVLKHERDKDMLTKLGERPIAMRYSKVFN</sequence>
<protein>
    <submittedName>
        <fullName evidence="2">Uncharacterized protein</fullName>
    </submittedName>
</protein>
<dbReference type="EMBL" id="KI912109">
    <property type="protein sequence ID" value="ETS87221.1"/>
    <property type="molecule type" value="Genomic_DNA"/>
</dbReference>
<dbReference type="RefSeq" id="XP_007827821.1">
    <property type="nucleotide sequence ID" value="XM_007829630.1"/>
</dbReference>
<reference evidence="3" key="1">
    <citation type="journal article" date="2015" name="BMC Genomics">
        <title>Genomic and transcriptomic analysis of the endophytic fungus Pestalotiopsis fici reveals its lifestyle and high potential for synthesis of natural products.</title>
        <authorList>
            <person name="Wang X."/>
            <person name="Zhang X."/>
            <person name="Liu L."/>
            <person name="Xiang M."/>
            <person name="Wang W."/>
            <person name="Sun X."/>
            <person name="Che Y."/>
            <person name="Guo L."/>
            <person name="Liu G."/>
            <person name="Guo L."/>
            <person name="Wang C."/>
            <person name="Yin W.B."/>
            <person name="Stadler M."/>
            <person name="Zhang X."/>
            <person name="Liu X."/>
        </authorList>
    </citation>
    <scope>NUCLEOTIDE SEQUENCE [LARGE SCALE GENOMIC DNA]</scope>
    <source>
        <strain evidence="3">W106-1 / CGMCC3.15140</strain>
    </source>
</reference>
<gene>
    <name evidence="2" type="ORF">PFICI_01049</name>
</gene>
<feature type="region of interest" description="Disordered" evidence="1">
    <location>
        <begin position="1"/>
        <end position="42"/>
    </location>
</feature>
<feature type="compositionally biased region" description="Polar residues" evidence="1">
    <location>
        <begin position="1"/>
        <end position="11"/>
    </location>
</feature>
<dbReference type="Proteomes" id="UP000030651">
    <property type="component" value="Unassembled WGS sequence"/>
</dbReference>
<dbReference type="eggNOG" id="ENOG502SVII">
    <property type="taxonomic scope" value="Eukaryota"/>
</dbReference>
<dbReference type="AlphaFoldDB" id="W3XPR3"/>
<dbReference type="OMA" id="GRNCYRW"/>
<accession>W3XPR3</accession>
<dbReference type="KEGG" id="pfy:PFICI_01049"/>
<proteinExistence type="predicted"/>
<dbReference type="OrthoDB" id="5207784at2759"/>
<dbReference type="HOGENOM" id="CLU_069188_1_0_1"/>
<evidence type="ECO:0000313" key="2">
    <source>
        <dbReference type="EMBL" id="ETS87221.1"/>
    </source>
</evidence>
<evidence type="ECO:0000256" key="1">
    <source>
        <dbReference type="SAM" id="MobiDB-lite"/>
    </source>
</evidence>
<keyword evidence="3" id="KW-1185">Reference proteome</keyword>
<evidence type="ECO:0000313" key="3">
    <source>
        <dbReference type="Proteomes" id="UP000030651"/>
    </source>
</evidence>